<keyword evidence="3" id="KW-0809">Transit peptide</keyword>
<dbReference type="GO" id="GO:0003984">
    <property type="term" value="F:acetolactate synthase activity"/>
    <property type="evidence" value="ECO:0007669"/>
    <property type="project" value="TreeGrafter"/>
</dbReference>
<dbReference type="AlphaFoldDB" id="A0AAD3TW50"/>
<dbReference type="InterPro" id="IPR012000">
    <property type="entry name" value="Thiamin_PyroP_enz_cen_dom"/>
</dbReference>
<gene>
    <name evidence="8" type="ORF">CspeluHIS016_0500090</name>
</gene>
<dbReference type="InterPro" id="IPR029035">
    <property type="entry name" value="DHS-like_NAD/FAD-binding_dom"/>
</dbReference>
<comment type="subcellular location">
    <subcellularLocation>
        <location evidence="1">Mitochondrion</location>
    </subcellularLocation>
</comment>
<dbReference type="Proteomes" id="UP001222932">
    <property type="component" value="Unassembled WGS sequence"/>
</dbReference>
<proteinExistence type="inferred from homology"/>
<dbReference type="EMBL" id="BTCM01000005">
    <property type="protein sequence ID" value="GMK57977.1"/>
    <property type="molecule type" value="Genomic_DNA"/>
</dbReference>
<reference evidence="8" key="1">
    <citation type="journal article" date="2023" name="BMC Genomics">
        <title>Chromosome-level genome assemblies of Cutaneotrichosporon spp. (Trichosporonales, Basidiomycota) reveal imbalanced evolution between nucleotide sequences and chromosome synteny.</title>
        <authorList>
            <person name="Kobayashi Y."/>
            <person name="Kayamori A."/>
            <person name="Aoki K."/>
            <person name="Shiwa Y."/>
            <person name="Matsutani M."/>
            <person name="Fujita N."/>
            <person name="Sugita T."/>
            <person name="Iwasaki W."/>
            <person name="Tanaka N."/>
            <person name="Takashima M."/>
        </authorList>
    </citation>
    <scope>NUCLEOTIDE SEQUENCE</scope>
    <source>
        <strain evidence="8">HIS016</strain>
    </source>
</reference>
<dbReference type="PANTHER" id="PTHR18968">
    <property type="entry name" value="THIAMINE PYROPHOSPHATE ENZYMES"/>
    <property type="match status" value="1"/>
</dbReference>
<dbReference type="CDD" id="cd02002">
    <property type="entry name" value="TPP_BFDC"/>
    <property type="match status" value="1"/>
</dbReference>
<keyword evidence="9" id="KW-1185">Reference proteome</keyword>
<evidence type="ECO:0008006" key="10">
    <source>
        <dbReference type="Google" id="ProtNLM"/>
    </source>
</evidence>
<dbReference type="Gene3D" id="3.40.50.1220">
    <property type="entry name" value="TPP-binding domain"/>
    <property type="match status" value="1"/>
</dbReference>
<evidence type="ECO:0000256" key="4">
    <source>
        <dbReference type="ARBA" id="ARBA00023052"/>
    </source>
</evidence>
<dbReference type="Pfam" id="PF02775">
    <property type="entry name" value="TPP_enzyme_C"/>
    <property type="match status" value="1"/>
</dbReference>
<feature type="domain" description="Thiamine pyrophosphate enzyme TPP-binding" evidence="7">
    <location>
        <begin position="354"/>
        <end position="476"/>
    </location>
</feature>
<evidence type="ECO:0000256" key="1">
    <source>
        <dbReference type="ARBA" id="ARBA00004173"/>
    </source>
</evidence>
<evidence type="ECO:0000256" key="3">
    <source>
        <dbReference type="ARBA" id="ARBA00022946"/>
    </source>
</evidence>
<evidence type="ECO:0000256" key="2">
    <source>
        <dbReference type="ARBA" id="ARBA00007812"/>
    </source>
</evidence>
<comment type="similarity">
    <text evidence="2">Belongs to the TPP enzyme family.</text>
</comment>
<dbReference type="GO" id="GO:0030976">
    <property type="term" value="F:thiamine pyrophosphate binding"/>
    <property type="evidence" value="ECO:0007669"/>
    <property type="project" value="InterPro"/>
</dbReference>
<evidence type="ECO:0000256" key="5">
    <source>
        <dbReference type="ARBA" id="ARBA00023128"/>
    </source>
</evidence>
<keyword evidence="5" id="KW-0496">Mitochondrion</keyword>
<dbReference type="InterPro" id="IPR011766">
    <property type="entry name" value="TPP_enzyme_TPP-bd"/>
</dbReference>
<dbReference type="PANTHER" id="PTHR18968:SF133">
    <property type="entry name" value="BENZOYLFORMATE DECARBOXYLASE"/>
    <property type="match status" value="1"/>
</dbReference>
<evidence type="ECO:0000259" key="6">
    <source>
        <dbReference type="Pfam" id="PF00205"/>
    </source>
</evidence>
<evidence type="ECO:0000313" key="9">
    <source>
        <dbReference type="Proteomes" id="UP001222932"/>
    </source>
</evidence>
<evidence type="ECO:0000259" key="7">
    <source>
        <dbReference type="Pfam" id="PF02775"/>
    </source>
</evidence>
<dbReference type="Pfam" id="PF00205">
    <property type="entry name" value="TPP_enzyme_M"/>
    <property type="match status" value="1"/>
</dbReference>
<name>A0AAD3TW50_9TREE</name>
<sequence>MKNATVLQRTYELLRFHNATTIFGNPGSNELPFIADLPDGFRYVLCLHEGVAASKSGTKSAIEMMLTNVDATLLTKPITKGSYEPLSPQDVPRAVSNGVLEALTEPRGPTYLSIPWDDWAATANPNVVLLASRTVQTAGHLSDELIKDLAARMSSWANPMIILGPNVDADRAQGAAVTLAEKLGAPVFVAPSASRCPFPTTRANFRGVLEPSQKKIKEHMEGHDGVLIVGAPIFRYHQYQPDSYVPAAGIDAIHLTVDPSEAARAPFANSIVCSIGPALTALGGCVKDRGVKLDPRPKTAAKHVEGQMTGDELLDVIADNTPDTVTYVNEVTPMSDAFMDRVPITRPDGYKLCASGGLGFGLAAAVGVALARPNDTVVATIGDGSSNYAIQALYTAVTHKARVGFVIFNNSKYGAVIHLAEAQGPPDAPGLEIPGIDFMGLARGYGVPAVTNITNLEDFEKEYKKALKAKGPVLIEAKIAFT</sequence>
<reference evidence="8" key="2">
    <citation type="submission" date="2023-06" db="EMBL/GenBank/DDBJ databases">
        <authorList>
            <person name="Kobayashi Y."/>
            <person name="Kayamori A."/>
            <person name="Aoki K."/>
            <person name="Shiwa Y."/>
            <person name="Fujita N."/>
            <person name="Sugita T."/>
            <person name="Iwasaki W."/>
            <person name="Tanaka N."/>
            <person name="Takashima M."/>
        </authorList>
    </citation>
    <scope>NUCLEOTIDE SEQUENCE</scope>
    <source>
        <strain evidence="8">HIS016</strain>
    </source>
</reference>
<accession>A0AAD3TW50</accession>
<dbReference type="GO" id="GO:0005739">
    <property type="term" value="C:mitochondrion"/>
    <property type="evidence" value="ECO:0007669"/>
    <property type="project" value="UniProtKB-SubCell"/>
</dbReference>
<dbReference type="InterPro" id="IPR029061">
    <property type="entry name" value="THDP-binding"/>
</dbReference>
<dbReference type="SUPFAM" id="SSF52467">
    <property type="entry name" value="DHS-like NAD/FAD-binding domain"/>
    <property type="match status" value="1"/>
</dbReference>
<dbReference type="Gene3D" id="3.40.50.970">
    <property type="match status" value="3"/>
</dbReference>
<organism evidence="8 9">
    <name type="scientific">Cutaneotrichosporon spelunceum</name>
    <dbReference type="NCBI Taxonomy" id="1672016"/>
    <lineage>
        <taxon>Eukaryota</taxon>
        <taxon>Fungi</taxon>
        <taxon>Dikarya</taxon>
        <taxon>Basidiomycota</taxon>
        <taxon>Agaricomycotina</taxon>
        <taxon>Tremellomycetes</taxon>
        <taxon>Trichosporonales</taxon>
        <taxon>Trichosporonaceae</taxon>
        <taxon>Cutaneotrichosporon</taxon>
    </lineage>
</organism>
<dbReference type="InterPro" id="IPR045229">
    <property type="entry name" value="TPP_enz"/>
</dbReference>
<comment type="caution">
    <text evidence="8">The sequence shown here is derived from an EMBL/GenBank/DDBJ whole genome shotgun (WGS) entry which is preliminary data.</text>
</comment>
<evidence type="ECO:0000313" key="8">
    <source>
        <dbReference type="EMBL" id="GMK57977.1"/>
    </source>
</evidence>
<protein>
    <recommendedName>
        <fullName evidence="10">Pyruvate decarboxylase</fullName>
    </recommendedName>
</protein>
<dbReference type="CDD" id="cd07035">
    <property type="entry name" value="TPP_PYR_POX_like"/>
    <property type="match status" value="1"/>
</dbReference>
<feature type="domain" description="Thiamine pyrophosphate enzyme central" evidence="6">
    <location>
        <begin position="146"/>
        <end position="282"/>
    </location>
</feature>
<dbReference type="GO" id="GO:0050660">
    <property type="term" value="F:flavin adenine dinucleotide binding"/>
    <property type="evidence" value="ECO:0007669"/>
    <property type="project" value="TreeGrafter"/>
</dbReference>
<dbReference type="SUPFAM" id="SSF52518">
    <property type="entry name" value="Thiamin diphosphate-binding fold (THDP-binding)"/>
    <property type="match status" value="2"/>
</dbReference>
<keyword evidence="4" id="KW-0786">Thiamine pyrophosphate</keyword>
<dbReference type="GO" id="GO:0000287">
    <property type="term" value="F:magnesium ion binding"/>
    <property type="evidence" value="ECO:0007669"/>
    <property type="project" value="InterPro"/>
</dbReference>